<dbReference type="CDD" id="cd00917">
    <property type="entry name" value="PG-PI_TP"/>
    <property type="match status" value="1"/>
</dbReference>
<dbReference type="Pfam" id="PF02221">
    <property type="entry name" value="E1_DerP2_DerF2"/>
    <property type="match status" value="1"/>
</dbReference>
<protein>
    <submittedName>
        <fullName evidence="9">Phosphatidylglycerol/phosphatidylinositol transfer protein</fullName>
    </submittedName>
</protein>
<dbReference type="AlphaFoldDB" id="A0AAQ3L5H3"/>
<dbReference type="PANTHER" id="PTHR11306:SF0">
    <property type="entry name" value="PHOSPHATIDYLGLYCEROL_PHOSPHATIDYLINOSITOL TRANSFER PROTEIN"/>
    <property type="match status" value="1"/>
</dbReference>
<comment type="similarity">
    <text evidence="2">Belongs to the NPC2 family.</text>
</comment>
<evidence type="ECO:0000256" key="7">
    <source>
        <dbReference type="SAM" id="SignalP"/>
    </source>
</evidence>
<proteinExistence type="inferred from homology"/>
<evidence type="ECO:0000259" key="8">
    <source>
        <dbReference type="SMART" id="SM00737"/>
    </source>
</evidence>
<reference evidence="9 10" key="1">
    <citation type="submission" date="2023-10" db="EMBL/GenBank/DDBJ databases">
        <title>Chromosome-scale genome assembly provides insights into flower coloration mechanisms of Canna indica.</title>
        <authorList>
            <person name="Li C."/>
        </authorList>
    </citation>
    <scope>NUCLEOTIDE SEQUENCE [LARGE SCALE GENOMIC DNA]</scope>
    <source>
        <tissue evidence="9">Flower</tissue>
    </source>
</reference>
<dbReference type="Proteomes" id="UP001327560">
    <property type="component" value="Chromosome 9"/>
</dbReference>
<dbReference type="GO" id="GO:0032934">
    <property type="term" value="F:sterol binding"/>
    <property type="evidence" value="ECO:0007669"/>
    <property type="project" value="InterPro"/>
</dbReference>
<keyword evidence="5 7" id="KW-0732">Signal</keyword>
<dbReference type="PANTHER" id="PTHR11306">
    <property type="entry name" value="NIEMANN PICK TYPE C2 PROTEIN NPC2-RELATED"/>
    <property type="match status" value="1"/>
</dbReference>
<evidence type="ECO:0000256" key="3">
    <source>
        <dbReference type="ARBA" id="ARBA00011245"/>
    </source>
</evidence>
<dbReference type="GO" id="GO:0032366">
    <property type="term" value="P:intracellular sterol transport"/>
    <property type="evidence" value="ECO:0007669"/>
    <property type="project" value="InterPro"/>
</dbReference>
<accession>A0AAQ3L5H3</accession>
<feature type="domain" description="MD-2-related lipid-recognition" evidence="8">
    <location>
        <begin position="31"/>
        <end position="146"/>
    </location>
</feature>
<evidence type="ECO:0000256" key="1">
    <source>
        <dbReference type="ARBA" id="ARBA00002053"/>
    </source>
</evidence>
<dbReference type="Gene3D" id="2.60.40.770">
    <property type="match status" value="1"/>
</dbReference>
<dbReference type="SUPFAM" id="SSF81296">
    <property type="entry name" value="E set domains"/>
    <property type="match status" value="1"/>
</dbReference>
<dbReference type="SMART" id="SM00737">
    <property type="entry name" value="ML"/>
    <property type="match status" value="1"/>
</dbReference>
<name>A0AAQ3L5H3_9LILI</name>
<sequence>MMASIVGRRLLFSASVLLILLLPLLSAATDVEYCKKGADYPVKVSGIEISPYPVARGKPATFNISANTGDKISKGKLVIDVKYFGFHVHKETHDLCEETSCPVATGDFILSHQQTLPSFTPPGSYTLTMNLNGENGQQLTCIIFDFSIGVVSVADN</sequence>
<evidence type="ECO:0000256" key="4">
    <source>
        <dbReference type="ARBA" id="ARBA00022448"/>
    </source>
</evidence>
<feature type="signal peptide" evidence="7">
    <location>
        <begin position="1"/>
        <end position="27"/>
    </location>
</feature>
<feature type="chain" id="PRO_5042863684" evidence="7">
    <location>
        <begin position="28"/>
        <end position="156"/>
    </location>
</feature>
<evidence type="ECO:0000256" key="2">
    <source>
        <dbReference type="ARBA" id="ARBA00006370"/>
    </source>
</evidence>
<gene>
    <name evidence="9" type="ORF">Cni_G28414</name>
</gene>
<evidence type="ECO:0000256" key="6">
    <source>
        <dbReference type="ARBA" id="ARBA00023055"/>
    </source>
</evidence>
<dbReference type="InterPro" id="IPR033917">
    <property type="entry name" value="ML_PG-PI_TP"/>
</dbReference>
<keyword evidence="4" id="KW-0813">Transport</keyword>
<organism evidence="9 10">
    <name type="scientific">Canna indica</name>
    <name type="common">Indian-shot</name>
    <dbReference type="NCBI Taxonomy" id="4628"/>
    <lineage>
        <taxon>Eukaryota</taxon>
        <taxon>Viridiplantae</taxon>
        <taxon>Streptophyta</taxon>
        <taxon>Embryophyta</taxon>
        <taxon>Tracheophyta</taxon>
        <taxon>Spermatophyta</taxon>
        <taxon>Magnoliopsida</taxon>
        <taxon>Liliopsida</taxon>
        <taxon>Zingiberales</taxon>
        <taxon>Cannaceae</taxon>
        <taxon>Canna</taxon>
    </lineage>
</organism>
<evidence type="ECO:0000256" key="5">
    <source>
        <dbReference type="ARBA" id="ARBA00022729"/>
    </source>
</evidence>
<dbReference type="InterPro" id="IPR003172">
    <property type="entry name" value="ML_dom"/>
</dbReference>
<dbReference type="EMBL" id="CP136898">
    <property type="protein sequence ID" value="WOL19612.1"/>
    <property type="molecule type" value="Genomic_DNA"/>
</dbReference>
<keyword evidence="6" id="KW-0445">Lipid transport</keyword>
<comment type="subunit">
    <text evidence="3">Monomer.</text>
</comment>
<evidence type="ECO:0000313" key="9">
    <source>
        <dbReference type="EMBL" id="WOL19612.1"/>
    </source>
</evidence>
<dbReference type="InterPro" id="IPR039670">
    <property type="entry name" value="NPC2-like"/>
</dbReference>
<dbReference type="FunFam" id="2.60.40.770:FF:000002">
    <property type="entry name" value="putative phosphatidylglycerol/phosphatidylinositol transfer protein DDB_G0282179"/>
    <property type="match status" value="1"/>
</dbReference>
<evidence type="ECO:0000313" key="10">
    <source>
        <dbReference type="Proteomes" id="UP001327560"/>
    </source>
</evidence>
<keyword evidence="10" id="KW-1185">Reference proteome</keyword>
<dbReference type="InterPro" id="IPR014756">
    <property type="entry name" value="Ig_E-set"/>
</dbReference>
<comment type="function">
    <text evidence="1">Catalyzes the intermembrane transfer of phosphatidylglycerol and phosphatidylinositol.</text>
</comment>